<organism evidence="2">
    <name type="scientific">uncultured marine phage</name>
    <dbReference type="NCBI Taxonomy" id="707152"/>
    <lineage>
        <taxon>Viruses</taxon>
        <taxon>environmental samples</taxon>
    </lineage>
</organism>
<evidence type="ECO:0000313" key="2">
    <source>
        <dbReference type="EMBL" id="CAG7579697.1"/>
    </source>
</evidence>
<protein>
    <submittedName>
        <fullName evidence="2">Uncharacterized protein</fullName>
    </submittedName>
</protein>
<evidence type="ECO:0000256" key="1">
    <source>
        <dbReference type="SAM" id="Phobius"/>
    </source>
</evidence>
<dbReference type="EMBL" id="OU342829">
    <property type="protein sequence ID" value="CAG7579697.1"/>
    <property type="molecule type" value="Genomic_DNA"/>
</dbReference>
<gene>
    <name evidence="2" type="ORF">SLAVMIC_00025</name>
</gene>
<reference evidence="2" key="1">
    <citation type="submission" date="2021-06" db="EMBL/GenBank/DDBJ databases">
        <authorList>
            <person name="Gannon L."/>
            <person name="Redgwell R T."/>
            <person name="Michniewski S."/>
            <person name="Harrison D C."/>
            <person name="Millard A."/>
        </authorList>
    </citation>
    <scope>NUCLEOTIDE SEQUENCE</scope>
</reference>
<sequence>MKLKGIEIFNLVRKSLKKDTWEDDNYTIGNEDLDVRIWVCNGISHTEIYRYNNRGGVLSYKRIRLSLYQKMIIYSLYLRKVKKLTVLAPIGLILSYIIFFPLGLTTITSHNFNKSNCVEEMEFNLDKSEFREHRLSKLLENES</sequence>
<keyword evidence="1" id="KW-0472">Membrane</keyword>
<name>A0A8D9FR79_9VIRU</name>
<proteinExistence type="predicted"/>
<keyword evidence="1" id="KW-0812">Transmembrane</keyword>
<keyword evidence="1" id="KW-1133">Transmembrane helix</keyword>
<accession>A0A8D9FR79</accession>
<feature type="transmembrane region" description="Helical" evidence="1">
    <location>
        <begin position="84"/>
        <end position="104"/>
    </location>
</feature>